<dbReference type="VEuPathDB" id="FungiDB:PSTT_06965"/>
<keyword evidence="1" id="KW-0175">Coiled coil</keyword>
<comment type="caution">
    <text evidence="3">The sequence shown here is derived from an EMBL/GenBank/DDBJ whole genome shotgun (WGS) entry which is preliminary data.</text>
</comment>
<evidence type="ECO:0000313" key="4">
    <source>
        <dbReference type="Proteomes" id="UP000239156"/>
    </source>
</evidence>
<dbReference type="VEuPathDB" id="FungiDB:PSHT_16274"/>
<feature type="coiled-coil region" evidence="1">
    <location>
        <begin position="357"/>
        <end position="405"/>
    </location>
</feature>
<evidence type="ECO:0000313" key="3">
    <source>
        <dbReference type="EMBL" id="POW09228.1"/>
    </source>
</evidence>
<dbReference type="Proteomes" id="UP000239156">
    <property type="component" value="Unassembled WGS sequence"/>
</dbReference>
<feature type="region of interest" description="Disordered" evidence="2">
    <location>
        <begin position="414"/>
        <end position="448"/>
    </location>
</feature>
<feature type="compositionally biased region" description="Basic and acidic residues" evidence="2">
    <location>
        <begin position="435"/>
        <end position="445"/>
    </location>
</feature>
<accession>A0A2S4VID6</accession>
<reference evidence="3" key="1">
    <citation type="submission" date="2017-12" db="EMBL/GenBank/DDBJ databases">
        <title>Gene loss provides genomic basis for host adaptation in cereal stripe rust fungi.</title>
        <authorList>
            <person name="Xia C."/>
        </authorList>
    </citation>
    <scope>NUCLEOTIDE SEQUENCE [LARGE SCALE GENOMIC DNA]</scope>
    <source>
        <strain evidence="3">93-210</strain>
    </source>
</reference>
<protein>
    <submittedName>
        <fullName evidence="3">Uncharacterized protein</fullName>
    </submittedName>
</protein>
<name>A0A2S4VID6_9BASI</name>
<evidence type="ECO:0000256" key="2">
    <source>
        <dbReference type="SAM" id="MobiDB-lite"/>
    </source>
</evidence>
<proteinExistence type="predicted"/>
<dbReference type="VEuPathDB" id="FungiDB:PSHT_16273"/>
<organism evidence="3 4">
    <name type="scientific">Puccinia striiformis</name>
    <dbReference type="NCBI Taxonomy" id="27350"/>
    <lineage>
        <taxon>Eukaryota</taxon>
        <taxon>Fungi</taxon>
        <taxon>Dikarya</taxon>
        <taxon>Basidiomycota</taxon>
        <taxon>Pucciniomycotina</taxon>
        <taxon>Pucciniomycetes</taxon>
        <taxon>Pucciniales</taxon>
        <taxon>Pucciniaceae</taxon>
        <taxon>Puccinia</taxon>
    </lineage>
</organism>
<dbReference type="EMBL" id="PKSL01000057">
    <property type="protein sequence ID" value="POW09228.1"/>
    <property type="molecule type" value="Genomic_DNA"/>
</dbReference>
<evidence type="ECO:0000256" key="1">
    <source>
        <dbReference type="SAM" id="Coils"/>
    </source>
</evidence>
<dbReference type="AlphaFoldDB" id="A0A2S4VID6"/>
<gene>
    <name evidence="3" type="ORF">PSTT_06965</name>
</gene>
<sequence length="492" mass="55597">MSPRRQMSMVNNETHDRLQNQLDDLETKTVTSLQADVAQIGETVLGIKTQLEAAASLNVHTSTLSDLKAKVDQLGKAIVVAQVLPEIKTKVGQLTTDVMVLNQRQDRNAELNSQFQEMYNNLQNNRQVSIPSQEMTTGRDNMVNLQINAFKNSIEGIQGELVLINEKYAAENQKKLDMQQNKMNEIKDIGRQLSQQIFCIEKSTQENQHKLAGLYSEIELLVKDANPARNPKQAREQANFMDMQNNNFTAALESMKDWVLDTQEKQIQLIFEMAMRNSGELVKQRNELKLQEVARLSAYKAENQNSMRLMAERCEKSLETQQHHFSAALTAQNRELQPVIEQTHQNTSELAEQRREVTSLYNMKAMMERKMESLENADREIGAGLQKANSAINSLVQENQLITQRNECQTFSLSAPSKRRRAGRKHAGELAPKLEATKPHQDKTLSKQTTKTLAQCIVDPKDKVVRKLASRITDTLVADISNIGAIEDKAGA</sequence>
<keyword evidence="4" id="KW-1185">Reference proteome</keyword>